<dbReference type="InterPro" id="IPR037293">
    <property type="entry name" value="Gal_Oxidase_central_sf"/>
</dbReference>
<dbReference type="SUPFAM" id="SSF117281">
    <property type="entry name" value="Kelch motif"/>
    <property type="match status" value="1"/>
</dbReference>
<feature type="compositionally biased region" description="Basic and acidic residues" evidence="1">
    <location>
        <begin position="1"/>
        <end position="17"/>
    </location>
</feature>
<protein>
    <submittedName>
        <fullName evidence="2">Uncharacterized protein</fullName>
    </submittedName>
</protein>
<organism evidence="2 3">
    <name type="scientific">Pyxidicoccus fallax</name>
    <dbReference type="NCBI Taxonomy" id="394095"/>
    <lineage>
        <taxon>Bacteria</taxon>
        <taxon>Pseudomonadati</taxon>
        <taxon>Myxococcota</taxon>
        <taxon>Myxococcia</taxon>
        <taxon>Myxococcales</taxon>
        <taxon>Cystobacterineae</taxon>
        <taxon>Myxococcaceae</taxon>
        <taxon>Pyxidicoccus</taxon>
    </lineage>
</organism>
<name>A0A848L7M6_9BACT</name>
<evidence type="ECO:0000313" key="2">
    <source>
        <dbReference type="EMBL" id="NMO14634.1"/>
    </source>
</evidence>
<comment type="caution">
    <text evidence="2">The sequence shown here is derived from an EMBL/GenBank/DDBJ whole genome shotgun (WGS) entry which is preliminary data.</text>
</comment>
<sequence>MSTTRHDHTATRLKDGRGLVTGGNPVQDLSGSSEVFNAGTWTATGATSQSRFHHTATLLKSGHVLIVGGFSNSAWGTYELYYPPFYRRR</sequence>
<dbReference type="Proteomes" id="UP000518300">
    <property type="component" value="Unassembled WGS sequence"/>
</dbReference>
<dbReference type="RefSeq" id="WP_169343930.1">
    <property type="nucleotide sequence ID" value="NZ_JABBJJ010000022.1"/>
</dbReference>
<feature type="region of interest" description="Disordered" evidence="1">
    <location>
        <begin position="1"/>
        <end position="23"/>
    </location>
</feature>
<evidence type="ECO:0000256" key="1">
    <source>
        <dbReference type="SAM" id="MobiDB-lite"/>
    </source>
</evidence>
<dbReference type="InterPro" id="IPR015915">
    <property type="entry name" value="Kelch-typ_b-propeller"/>
</dbReference>
<dbReference type="AlphaFoldDB" id="A0A848L7M6"/>
<evidence type="ECO:0000313" key="3">
    <source>
        <dbReference type="Proteomes" id="UP000518300"/>
    </source>
</evidence>
<accession>A0A848L7M6</accession>
<dbReference type="Gene3D" id="2.130.10.80">
    <property type="entry name" value="Galactose oxidase/kelch, beta-propeller"/>
    <property type="match status" value="1"/>
</dbReference>
<reference evidence="2 3" key="1">
    <citation type="submission" date="2020-04" db="EMBL/GenBank/DDBJ databases">
        <title>Draft genome of Pyxidicoccus fallax type strain.</title>
        <authorList>
            <person name="Whitworth D.E."/>
        </authorList>
    </citation>
    <scope>NUCLEOTIDE SEQUENCE [LARGE SCALE GENOMIC DNA]</scope>
    <source>
        <strain evidence="2 3">DSM 14698</strain>
    </source>
</reference>
<keyword evidence="3" id="KW-1185">Reference proteome</keyword>
<dbReference type="EMBL" id="JABBJJ010000022">
    <property type="protein sequence ID" value="NMO14634.1"/>
    <property type="molecule type" value="Genomic_DNA"/>
</dbReference>
<proteinExistence type="predicted"/>
<gene>
    <name evidence="2" type="ORF">HG543_07150</name>
</gene>